<dbReference type="OrthoDB" id="5772076at2"/>
<evidence type="ECO:0000313" key="2">
    <source>
        <dbReference type="Proteomes" id="UP000283077"/>
    </source>
</evidence>
<dbReference type="EMBL" id="SACS01000008">
    <property type="protein sequence ID" value="RVU37685.1"/>
    <property type="molecule type" value="Genomic_DNA"/>
</dbReference>
<protein>
    <submittedName>
        <fullName evidence="1">Uncharacterized protein</fullName>
    </submittedName>
</protein>
<accession>A0A437QT54</accession>
<dbReference type="AlphaFoldDB" id="A0A437QT54"/>
<dbReference type="Proteomes" id="UP000283077">
    <property type="component" value="Unassembled WGS sequence"/>
</dbReference>
<organism evidence="1 2">
    <name type="scientific">Rheinheimera riviphila</name>
    <dbReference type="NCBI Taxonomy" id="1834037"/>
    <lineage>
        <taxon>Bacteria</taxon>
        <taxon>Pseudomonadati</taxon>
        <taxon>Pseudomonadota</taxon>
        <taxon>Gammaproteobacteria</taxon>
        <taxon>Chromatiales</taxon>
        <taxon>Chromatiaceae</taxon>
        <taxon>Rheinheimera</taxon>
    </lineage>
</organism>
<name>A0A437QT54_9GAMM</name>
<evidence type="ECO:0000313" key="1">
    <source>
        <dbReference type="EMBL" id="RVU37685.1"/>
    </source>
</evidence>
<gene>
    <name evidence="1" type="ORF">EOE67_09425</name>
</gene>
<proteinExistence type="predicted"/>
<keyword evidence="2" id="KW-1185">Reference proteome</keyword>
<dbReference type="RefSeq" id="WP_127698839.1">
    <property type="nucleotide sequence ID" value="NZ_SACS01000008.1"/>
</dbReference>
<comment type="caution">
    <text evidence="1">The sequence shown here is derived from an EMBL/GenBank/DDBJ whole genome shotgun (WGS) entry which is preliminary data.</text>
</comment>
<reference evidence="1 2" key="1">
    <citation type="submission" date="2019-01" db="EMBL/GenBank/DDBJ databases">
        <authorList>
            <person name="Chen W.-M."/>
        </authorList>
    </citation>
    <scope>NUCLEOTIDE SEQUENCE [LARGE SCALE GENOMIC DNA]</scope>
    <source>
        <strain evidence="1 2">KYPC3</strain>
    </source>
</reference>
<sequence>MTSDFVKQIHLETARRYQQQGHDIDYLVSHFQKVALDQDDIAELLTEITPKSPHTERNG</sequence>